<dbReference type="PROSITE" id="PS50857">
    <property type="entry name" value="COX2_CUA"/>
    <property type="match status" value="1"/>
</dbReference>
<keyword evidence="6 18" id="KW-0679">Respiratory chain</keyword>
<keyword evidence="16 18" id="KW-0472">Membrane</keyword>
<dbReference type="CDD" id="cd13912">
    <property type="entry name" value="CcO_II_C"/>
    <property type="match status" value="1"/>
</dbReference>
<dbReference type="PROSITE" id="PS00078">
    <property type="entry name" value="COX2"/>
    <property type="match status" value="1"/>
</dbReference>
<evidence type="ECO:0000256" key="8">
    <source>
        <dbReference type="ARBA" id="ARBA00022723"/>
    </source>
</evidence>
<evidence type="ECO:0000256" key="7">
    <source>
        <dbReference type="ARBA" id="ARBA00022692"/>
    </source>
</evidence>
<evidence type="ECO:0000256" key="15">
    <source>
        <dbReference type="ARBA" id="ARBA00023128"/>
    </source>
</evidence>
<dbReference type="InterPro" id="IPR002429">
    <property type="entry name" value="CcO_II-like_C"/>
</dbReference>
<dbReference type="PANTHER" id="PTHR22888">
    <property type="entry name" value="CYTOCHROME C OXIDASE, SUBUNIT II"/>
    <property type="match status" value="1"/>
</dbReference>
<keyword evidence="8 18" id="KW-0479">Metal-binding</keyword>
<dbReference type="GO" id="GO:0005743">
    <property type="term" value="C:mitochondrial inner membrane"/>
    <property type="evidence" value="ECO:0007669"/>
    <property type="project" value="UniProtKB-SubCell"/>
</dbReference>
<evidence type="ECO:0000256" key="14">
    <source>
        <dbReference type="ARBA" id="ARBA00023008"/>
    </source>
</evidence>
<organism evidence="22">
    <name type="scientific">Iolania perkinsi</name>
    <dbReference type="NCBI Taxonomy" id="2831208"/>
    <lineage>
        <taxon>Eukaryota</taxon>
        <taxon>Metazoa</taxon>
        <taxon>Ecdysozoa</taxon>
        <taxon>Arthropoda</taxon>
        <taxon>Hexapoda</taxon>
        <taxon>Insecta</taxon>
        <taxon>Pterygota</taxon>
        <taxon>Neoptera</taxon>
        <taxon>Paraneoptera</taxon>
        <taxon>Hemiptera</taxon>
        <taxon>Auchenorrhyncha</taxon>
        <taxon>Fulgoroidea</taxon>
        <taxon>Cixiidae</taxon>
        <taxon>Iolania</taxon>
    </lineage>
</organism>
<dbReference type="SUPFAM" id="SSF81464">
    <property type="entry name" value="Cytochrome c oxidase subunit II-like, transmembrane region"/>
    <property type="match status" value="1"/>
</dbReference>
<geneLocation type="mitochondrion" evidence="22"/>
<keyword evidence="12 18" id="KW-0249">Electron transport</keyword>
<evidence type="ECO:0000256" key="18">
    <source>
        <dbReference type="RuleBase" id="RU000457"/>
    </source>
</evidence>
<dbReference type="InterPro" id="IPR008972">
    <property type="entry name" value="Cupredoxin"/>
</dbReference>
<evidence type="ECO:0000256" key="4">
    <source>
        <dbReference type="ARBA" id="ARBA00015946"/>
    </source>
</evidence>
<dbReference type="PROSITE" id="PS50999">
    <property type="entry name" value="COX2_TM"/>
    <property type="match status" value="1"/>
</dbReference>
<dbReference type="SUPFAM" id="SSF49503">
    <property type="entry name" value="Cupredoxins"/>
    <property type="match status" value="1"/>
</dbReference>
<keyword evidence="13 19" id="KW-1133">Transmembrane helix</keyword>
<evidence type="ECO:0000256" key="19">
    <source>
        <dbReference type="SAM" id="Phobius"/>
    </source>
</evidence>
<evidence type="ECO:0000256" key="2">
    <source>
        <dbReference type="ARBA" id="ARBA00007866"/>
    </source>
</evidence>
<feature type="domain" description="Cytochrome oxidase subunit II copper A binding" evidence="20">
    <location>
        <begin position="92"/>
        <end position="223"/>
    </location>
</feature>
<keyword evidence="14 18" id="KW-0186">Copper</keyword>
<comment type="similarity">
    <text evidence="2 18">Belongs to the cytochrome c oxidase subunit 2 family.</text>
</comment>
<comment type="function">
    <text evidence="18">Component of the cytochrome c oxidase, the last enzyme in the mitochondrial electron transport chain which drives oxidative phosphorylation. The respiratory chain contains 3 multisubunit complexes succinate dehydrogenase (complex II, CII), ubiquinol-cytochrome c oxidoreductase (cytochrome b-c1 complex, complex III, CIII) and cytochrome c oxidase (complex IV, CIV), that cooperate to transfer electrons derived from NADH and succinate to molecular oxygen, creating an electrochemical gradient over the inner membrane that drives transmembrane transport and the ATP synthase. Cytochrome c oxidase is the component of the respiratory chain that catalyzes the reduction of oxygen to water. Electrons originating from reduced cytochrome c in the intermembrane space (IMS) are transferred via the dinuclear copper A center (CU(A)) of subunit 2 and heme A of subunit 1 to the active site in subunit 1, a binuclear center (BNC) formed by heme A3 and copper B (CU(B)). The BNC reduces molecular oxygen to 2 water molecules using 4 electrons from cytochrome c in the IMS and 4 protons from the mitochondrial matrix.</text>
</comment>
<dbReference type="EMBL" id="MZ748292">
    <property type="protein sequence ID" value="UBS93993.1"/>
    <property type="molecule type" value="Genomic_DNA"/>
</dbReference>
<evidence type="ECO:0000256" key="1">
    <source>
        <dbReference type="ARBA" id="ARBA00004448"/>
    </source>
</evidence>
<evidence type="ECO:0000259" key="20">
    <source>
        <dbReference type="PROSITE" id="PS50857"/>
    </source>
</evidence>
<evidence type="ECO:0000256" key="6">
    <source>
        <dbReference type="ARBA" id="ARBA00022660"/>
    </source>
</evidence>
<dbReference type="Pfam" id="PF00116">
    <property type="entry name" value="COX2"/>
    <property type="match status" value="1"/>
</dbReference>
<evidence type="ECO:0000256" key="17">
    <source>
        <dbReference type="ARBA" id="ARBA00049512"/>
    </source>
</evidence>
<dbReference type="PANTHER" id="PTHR22888:SF9">
    <property type="entry name" value="CYTOCHROME C OXIDASE SUBUNIT 2"/>
    <property type="match status" value="1"/>
</dbReference>
<comment type="catalytic activity">
    <reaction evidence="17">
        <text>4 Fe(II)-[cytochrome c] + O2 + 8 H(+)(in) = 4 Fe(III)-[cytochrome c] + 2 H2O + 4 H(+)(out)</text>
        <dbReference type="Rhea" id="RHEA:11436"/>
        <dbReference type="Rhea" id="RHEA-COMP:10350"/>
        <dbReference type="Rhea" id="RHEA-COMP:14399"/>
        <dbReference type="ChEBI" id="CHEBI:15377"/>
        <dbReference type="ChEBI" id="CHEBI:15378"/>
        <dbReference type="ChEBI" id="CHEBI:15379"/>
        <dbReference type="ChEBI" id="CHEBI:29033"/>
        <dbReference type="ChEBI" id="CHEBI:29034"/>
        <dbReference type="EC" id="7.1.1.9"/>
    </reaction>
    <physiologicalReaction direction="left-to-right" evidence="17">
        <dbReference type="Rhea" id="RHEA:11437"/>
    </physiologicalReaction>
</comment>
<dbReference type="GO" id="GO:0004129">
    <property type="term" value="F:cytochrome-c oxidase activity"/>
    <property type="evidence" value="ECO:0007669"/>
    <property type="project" value="UniProtKB-EC"/>
</dbReference>
<feature type="transmembrane region" description="Helical" evidence="19">
    <location>
        <begin position="20"/>
        <end position="43"/>
    </location>
</feature>
<dbReference type="Gene3D" id="1.10.287.90">
    <property type="match status" value="1"/>
</dbReference>
<dbReference type="PRINTS" id="PR01166">
    <property type="entry name" value="CYCOXIDASEII"/>
</dbReference>
<feature type="domain" description="Cytochrome oxidase subunit II transmembrane region profile" evidence="21">
    <location>
        <begin position="1"/>
        <end position="91"/>
    </location>
</feature>
<evidence type="ECO:0000256" key="10">
    <source>
        <dbReference type="ARBA" id="ARBA00022842"/>
    </source>
</evidence>
<dbReference type="Pfam" id="PF02790">
    <property type="entry name" value="COX2_TM"/>
    <property type="match status" value="1"/>
</dbReference>
<comment type="cofactor">
    <cofactor evidence="18">
        <name>Cu cation</name>
        <dbReference type="ChEBI" id="CHEBI:23378"/>
    </cofactor>
    <text evidence="18">Binds a copper A center.</text>
</comment>
<keyword evidence="5 18" id="KW-0813">Transport</keyword>
<dbReference type="GO" id="GO:0042773">
    <property type="term" value="P:ATP synthesis coupled electron transport"/>
    <property type="evidence" value="ECO:0007669"/>
    <property type="project" value="TreeGrafter"/>
</dbReference>
<gene>
    <name evidence="22" type="primary">COX2</name>
</gene>
<evidence type="ECO:0000256" key="9">
    <source>
        <dbReference type="ARBA" id="ARBA00022792"/>
    </source>
</evidence>
<sequence>MSSWSKMNMPDSASPIMEQLMFFHDHTIMILIVITSMVMFLTMCMSINVNTDRNFIEQQMIETLWTIMPALILITIAIPSLKILYMMEELINPTISMKTMGHQWYWSYEYTDNNKIEFESYMKKSKEKNNFRLIDTDNRMTLPFLTQSRMIISSSDVLHAWTIPILSIKMDAIPGRLNQTSILMKKPGIFFGQCSEICGTNHSFMPITMESINMKSFIKWMKKY</sequence>
<dbReference type="InterPro" id="IPR036257">
    <property type="entry name" value="Cyt_c_oxidase_su2_TM_sf"/>
</dbReference>
<comment type="subunit">
    <text evidence="3">Component of the cytochrome c oxidase (complex IV, CIV), a multisubunit enzyme composed of a catalytic core of 3 subunits and several supernumerary subunits. The complex exists as a monomer or a dimer and forms supercomplexes (SCs) in the inner mitochondrial membrane with ubiquinol-cytochrome c oxidoreductase (cytochrome b-c1 complex, complex III, CIII).</text>
</comment>
<keyword evidence="11" id="KW-1278">Translocase</keyword>
<evidence type="ECO:0000256" key="12">
    <source>
        <dbReference type="ARBA" id="ARBA00022982"/>
    </source>
</evidence>
<keyword evidence="9 18" id="KW-0999">Mitochondrion inner membrane</keyword>
<evidence type="ECO:0000256" key="11">
    <source>
        <dbReference type="ARBA" id="ARBA00022967"/>
    </source>
</evidence>
<evidence type="ECO:0000259" key="21">
    <source>
        <dbReference type="PROSITE" id="PS50999"/>
    </source>
</evidence>
<evidence type="ECO:0000256" key="3">
    <source>
        <dbReference type="ARBA" id="ARBA00011164"/>
    </source>
</evidence>
<keyword evidence="15 18" id="KW-0496">Mitochondrion</keyword>
<protein>
    <recommendedName>
        <fullName evidence="4 18">Cytochrome c oxidase subunit 2</fullName>
    </recommendedName>
</protein>
<comment type="subcellular location">
    <subcellularLocation>
        <location evidence="1 18">Mitochondrion inner membrane</location>
        <topology evidence="1 18">Multi-pass membrane protein</topology>
    </subcellularLocation>
</comment>
<dbReference type="Gene3D" id="2.60.40.420">
    <property type="entry name" value="Cupredoxins - blue copper proteins"/>
    <property type="match status" value="1"/>
</dbReference>
<dbReference type="InterPro" id="IPR034210">
    <property type="entry name" value="CcO_II_C"/>
</dbReference>
<dbReference type="AlphaFoldDB" id="A0A8K1HZ93"/>
<evidence type="ECO:0000313" key="22">
    <source>
        <dbReference type="EMBL" id="UBS93993.1"/>
    </source>
</evidence>
<evidence type="ECO:0000256" key="13">
    <source>
        <dbReference type="ARBA" id="ARBA00022989"/>
    </source>
</evidence>
<dbReference type="GO" id="GO:0005507">
    <property type="term" value="F:copper ion binding"/>
    <property type="evidence" value="ECO:0007669"/>
    <property type="project" value="InterPro"/>
</dbReference>
<keyword evidence="7 18" id="KW-0812">Transmembrane</keyword>
<accession>A0A8K1HZ93</accession>
<keyword evidence="10" id="KW-0460">Magnesium</keyword>
<proteinExistence type="inferred from homology"/>
<evidence type="ECO:0000256" key="16">
    <source>
        <dbReference type="ARBA" id="ARBA00023136"/>
    </source>
</evidence>
<name>A0A8K1HZ93_9HEMI</name>
<feature type="transmembrane region" description="Helical" evidence="19">
    <location>
        <begin position="64"/>
        <end position="87"/>
    </location>
</feature>
<dbReference type="FunFam" id="2.60.40.420:FF:000001">
    <property type="entry name" value="Cytochrome c oxidase subunit 2"/>
    <property type="match status" value="1"/>
</dbReference>
<dbReference type="InterPro" id="IPR011759">
    <property type="entry name" value="Cyt_c_oxidase_su2_TM_dom"/>
</dbReference>
<reference evidence="22" key="1">
    <citation type="journal article" date="2021" name="Mitochondrial DNA Part B Resour">
        <title>The complete mitochondrial genome and phylogenetic analysis of the Hawaiian planthoppers Iolania perkinsi and Oliarus cf filicicola (Hemiptera: Cixiidae).</title>
        <authorList>
            <person name="Chong R.A."/>
            <person name="Steck M."/>
            <person name="Porter M.L."/>
        </authorList>
    </citation>
    <scope>NUCLEOTIDE SEQUENCE</scope>
    <source>
        <tissue evidence="22">Hind limbs</tissue>
    </source>
</reference>
<evidence type="ECO:0000256" key="5">
    <source>
        <dbReference type="ARBA" id="ARBA00022448"/>
    </source>
</evidence>
<dbReference type="InterPro" id="IPR045187">
    <property type="entry name" value="CcO_II"/>
</dbReference>
<dbReference type="InterPro" id="IPR001505">
    <property type="entry name" value="Copper_CuA"/>
</dbReference>